<accession>A0AAT9G9A1</accession>
<name>A0AAT9G9A1_9RICK</name>
<evidence type="ECO:0008006" key="2">
    <source>
        <dbReference type="Google" id="ProtNLM"/>
    </source>
</evidence>
<dbReference type="PROSITE" id="PS51257">
    <property type="entry name" value="PROKAR_LIPOPROTEIN"/>
    <property type="match status" value="1"/>
</dbReference>
<dbReference type="EMBL" id="AP029170">
    <property type="protein sequence ID" value="BFD46392.1"/>
    <property type="molecule type" value="Genomic_DNA"/>
</dbReference>
<gene>
    <name evidence="1" type="ORF">DMENIID0002_10380</name>
</gene>
<dbReference type="AlphaFoldDB" id="A0AAT9G9A1"/>
<sequence>MVRSNLLLALAYLFLFTSCSLKPVYSNKYSTQELSQLSSIEIEPIASIEGAEFCYYLSSILPRSTIATTKYLLKVKFTNKRLPLILQKNSDVLREAISQTVQYRLVDIVTNREVTTGTFSHITSYSTAALPYHSYIDEEVALKDLTKQGADDILARLILYFKRVPTN</sequence>
<proteinExistence type="predicted"/>
<protein>
    <recommendedName>
        <fullName evidence="2">Lipopolysaccharide-assembly family protein</fullName>
    </recommendedName>
</protein>
<evidence type="ECO:0000313" key="1">
    <source>
        <dbReference type="EMBL" id="BFD46392.1"/>
    </source>
</evidence>
<organism evidence="1">
    <name type="scientific">Candidatus Tisiphia endosymbiont of Sergentomyia squamirostris</name>
    <dbReference type="NCBI Taxonomy" id="3113639"/>
    <lineage>
        <taxon>Bacteria</taxon>
        <taxon>Pseudomonadati</taxon>
        <taxon>Pseudomonadota</taxon>
        <taxon>Alphaproteobacteria</taxon>
        <taxon>Rickettsiales</taxon>
        <taxon>Rickettsiaceae</taxon>
        <taxon>Rickettsieae</taxon>
        <taxon>Candidatus Tisiphia</taxon>
    </lineage>
</organism>
<dbReference type="Gene3D" id="3.30.160.150">
    <property type="entry name" value="Lipoprotein like domain"/>
    <property type="match status" value="1"/>
</dbReference>
<reference evidence="1" key="1">
    <citation type="submission" date="2024-01" db="EMBL/GenBank/DDBJ databases">
        <title>Sequencing the genomes of a sandfly, Sergentomyia squamirostris, and its two endosymbionts.</title>
        <authorList>
            <person name="Itokawa K."/>
            <person name="Sanjoba C."/>
        </authorList>
    </citation>
    <scope>NUCLEOTIDE SEQUENCE</scope>
    <source>
        <strain evidence="1">RiSSQ</strain>
    </source>
</reference>